<evidence type="ECO:0000313" key="3">
    <source>
        <dbReference type="Proteomes" id="UP000294257"/>
    </source>
</evidence>
<keyword evidence="3" id="KW-1185">Reference proteome</keyword>
<comment type="caution">
    <text evidence="2">The sequence shown here is derived from an EMBL/GenBank/DDBJ whole genome shotgun (WGS) entry which is preliminary data.</text>
</comment>
<dbReference type="OrthoDB" id="4774211at2"/>
<sequence>MIVDCDSCEVRGDACGECVISVLLGAPPSVELDSSEQQAIDALASAGMVPRLRLVSEATRPGGDAPKIDTPARNEKSAERSKLGDERRWTQVS</sequence>
<dbReference type="AlphaFoldDB" id="A0A4Q7KR02"/>
<feature type="compositionally biased region" description="Basic and acidic residues" evidence="1">
    <location>
        <begin position="66"/>
        <end position="93"/>
    </location>
</feature>
<proteinExistence type="predicted"/>
<evidence type="ECO:0000313" key="2">
    <source>
        <dbReference type="EMBL" id="RZS38904.1"/>
    </source>
</evidence>
<dbReference type="EMBL" id="SGWQ01000004">
    <property type="protein sequence ID" value="RZS38904.1"/>
    <property type="molecule type" value="Genomic_DNA"/>
</dbReference>
<reference evidence="2 3" key="1">
    <citation type="submission" date="2019-02" db="EMBL/GenBank/DDBJ databases">
        <title>Genomic Encyclopedia of Type Strains, Phase IV (KMG-IV): sequencing the most valuable type-strain genomes for metagenomic binning, comparative biology and taxonomic classification.</title>
        <authorList>
            <person name="Goeker M."/>
        </authorList>
    </citation>
    <scope>NUCLEOTIDE SEQUENCE [LARGE SCALE GENOMIC DNA]</scope>
    <source>
        <strain evidence="2 3">DSM 101727</strain>
    </source>
</reference>
<feature type="region of interest" description="Disordered" evidence="1">
    <location>
        <begin position="57"/>
        <end position="93"/>
    </location>
</feature>
<dbReference type="Proteomes" id="UP000294257">
    <property type="component" value="Unassembled WGS sequence"/>
</dbReference>
<evidence type="ECO:0000256" key="1">
    <source>
        <dbReference type="SAM" id="MobiDB-lite"/>
    </source>
</evidence>
<accession>A0A4Q7KR02</accession>
<organism evidence="2 3">
    <name type="scientific">Herbihabitans rhizosphaerae</name>
    <dbReference type="NCBI Taxonomy" id="1872711"/>
    <lineage>
        <taxon>Bacteria</taxon>
        <taxon>Bacillati</taxon>
        <taxon>Actinomycetota</taxon>
        <taxon>Actinomycetes</taxon>
        <taxon>Pseudonocardiales</taxon>
        <taxon>Pseudonocardiaceae</taxon>
        <taxon>Herbihabitans</taxon>
    </lineage>
</organism>
<name>A0A4Q7KR02_9PSEU</name>
<gene>
    <name evidence="2" type="ORF">EV193_104115</name>
</gene>
<dbReference type="RefSeq" id="WP_130344520.1">
    <property type="nucleotide sequence ID" value="NZ_SGWQ01000004.1"/>
</dbReference>
<protein>
    <submittedName>
        <fullName evidence="2">Uncharacterized protein</fullName>
    </submittedName>
</protein>